<feature type="domain" description="Glycosyltransferase RgtA/B/C/D-like" evidence="2">
    <location>
        <begin position="77"/>
        <end position="163"/>
    </location>
</feature>
<reference evidence="3 5" key="3">
    <citation type="journal article" date="2024" name="Syst. Appl. Microbiol.">
        <title>Helicobacter cappadocius sp. nov., from lizards: The first psychrotrophic Helicobacter species.</title>
        <authorList>
            <person name="Aydin F."/>
            <person name="Tarhane S."/>
            <person name="Karakaya E."/>
            <person name="Abay S."/>
            <person name="Kayman T."/>
            <person name="Guran O."/>
            <person name="Bozkurt E."/>
            <person name="Uzum N."/>
            <person name="Avci A."/>
            <person name="Olgun K."/>
            <person name="Jablonski D."/>
            <person name="Guran C."/>
            <person name="Burcin Saticioglu I."/>
        </authorList>
    </citation>
    <scope>NUCLEOTIDE SEQUENCE [LARGE SCALE GENOMIC DNA]</scope>
    <source>
        <strain evidence="3">Faydin-H75</strain>
        <strain evidence="5">faydin-H76</strain>
    </source>
</reference>
<feature type="transmembrane region" description="Helical" evidence="1">
    <location>
        <begin position="34"/>
        <end position="59"/>
    </location>
</feature>
<sequence length="427" mass="50013">MLTQEVKNTRFDQIWVYFRFWLERHSRTRRPFDVVDIFFLMIAVLSISIQILMISQISISYKEAYGFFEEYNFIFDLARWSTQLFGHNDYALRLPFVIVHFLNMILLYSISRVYLKKPTDSLFAVLLYAMLPGINFSGILVTKSGFIILITLWICYINLRYQKIPYLSLFLSIFIDSSSSVLFLAVAFYAIRNKMPKTIVYCLCGFALNMNLFDFDIGGRPQGHFLDILGEFAMLFSPFLFIYYNYTLYWAITKNQNNLMVYISVTALVFALLLSLRQNIDSEIFAPMIVAGLPIMVKSFFHDMRVRLPRFRTRYKMRFFVVFAVVFLETFCLFSNKLTYIFSAKNNFAIGYYIAKELSLAIKKYGITSIHTKDENLALRLRFYGIKDGKEYRLIKIPNGTKGDIGISYMGRNIRSYNIIKTGSKNL</sequence>
<feature type="transmembrane region" description="Helical" evidence="1">
    <location>
        <begin position="284"/>
        <end position="301"/>
    </location>
</feature>
<keyword evidence="6" id="KW-1185">Reference proteome</keyword>
<feature type="transmembrane region" description="Helical" evidence="1">
    <location>
        <begin position="198"/>
        <end position="213"/>
    </location>
</feature>
<evidence type="ECO:0000313" key="5">
    <source>
        <dbReference type="Proteomes" id="UP001177258"/>
    </source>
</evidence>
<accession>A0AA90PI88</accession>
<dbReference type="EC" id="2.4.-.-" evidence="4"/>
<gene>
    <name evidence="3" type="ORF">Q5I04_00705</name>
    <name evidence="4" type="ORF">Q5I06_00705</name>
</gene>
<dbReference type="RefSeq" id="WP_305516280.1">
    <property type="nucleotide sequence ID" value="NZ_JAUPEV010000001.1"/>
</dbReference>
<dbReference type="AlphaFoldDB" id="A0AA90PI88"/>
<dbReference type="EMBL" id="JAUYZK010000001">
    <property type="protein sequence ID" value="MDP2538306.1"/>
    <property type="molecule type" value="Genomic_DNA"/>
</dbReference>
<organism evidence="4 5">
    <name type="scientific">Helicobacter cappadocius</name>
    <dbReference type="NCBI Taxonomy" id="3063998"/>
    <lineage>
        <taxon>Bacteria</taxon>
        <taxon>Pseudomonadati</taxon>
        <taxon>Campylobacterota</taxon>
        <taxon>Epsilonproteobacteria</taxon>
        <taxon>Campylobacterales</taxon>
        <taxon>Helicobacteraceae</taxon>
        <taxon>Helicobacter</taxon>
    </lineage>
</organism>
<evidence type="ECO:0000259" key="2">
    <source>
        <dbReference type="Pfam" id="PF13231"/>
    </source>
</evidence>
<feature type="transmembrane region" description="Helical" evidence="1">
    <location>
        <begin position="122"/>
        <end position="154"/>
    </location>
</feature>
<reference evidence="4 6" key="1">
    <citation type="submission" date="2023-07" db="EMBL/GenBank/DDBJ databases">
        <title>Unpublished Manusciprt.</title>
        <authorList>
            <person name="Aydin F."/>
            <person name="Tarhane S."/>
            <person name="Saticioglu I.B."/>
            <person name="Karakaya E."/>
            <person name="Abay S."/>
            <person name="Guran O."/>
            <person name="Bozkurt E."/>
            <person name="Uzum N."/>
            <person name="Olgun K."/>
            <person name="Jablonski D."/>
        </authorList>
    </citation>
    <scope>NUCLEOTIDE SEQUENCE</scope>
    <source>
        <strain evidence="6">faydin-H75</strain>
        <strain evidence="4">Faydin-H76</strain>
    </source>
</reference>
<feature type="transmembrane region" description="Helical" evidence="1">
    <location>
        <begin position="166"/>
        <end position="191"/>
    </location>
</feature>
<feature type="transmembrane region" description="Helical" evidence="1">
    <location>
        <begin position="259"/>
        <end position="278"/>
    </location>
</feature>
<reference evidence="3" key="2">
    <citation type="submission" date="2023-07" db="EMBL/GenBank/DDBJ databases">
        <authorList>
            <person name="Aydin F."/>
            <person name="Tarhane S."/>
            <person name="Saticioglu I.B."/>
            <person name="Karakaya E."/>
            <person name="Abay S."/>
            <person name="Guran O."/>
            <person name="Bozkurt E."/>
            <person name="Uzum N."/>
            <person name="Olgun K."/>
            <person name="Jablonski D."/>
        </authorList>
    </citation>
    <scope>NUCLEOTIDE SEQUENCE</scope>
    <source>
        <strain evidence="3">Faydin-H75</strain>
    </source>
</reference>
<feature type="transmembrane region" description="Helical" evidence="1">
    <location>
        <begin position="321"/>
        <end position="342"/>
    </location>
</feature>
<dbReference type="Proteomes" id="UP001240777">
    <property type="component" value="Unassembled WGS sequence"/>
</dbReference>
<dbReference type="Proteomes" id="UP001177258">
    <property type="component" value="Unassembled WGS sequence"/>
</dbReference>
<keyword evidence="1" id="KW-1133">Transmembrane helix</keyword>
<feature type="transmembrane region" description="Helical" evidence="1">
    <location>
        <begin position="233"/>
        <end position="252"/>
    </location>
</feature>
<name>A0AA90PI88_9HELI</name>
<dbReference type="GO" id="GO:0016757">
    <property type="term" value="F:glycosyltransferase activity"/>
    <property type="evidence" value="ECO:0007669"/>
    <property type="project" value="UniProtKB-KW"/>
</dbReference>
<evidence type="ECO:0000313" key="6">
    <source>
        <dbReference type="Proteomes" id="UP001240777"/>
    </source>
</evidence>
<evidence type="ECO:0000256" key="1">
    <source>
        <dbReference type="SAM" id="Phobius"/>
    </source>
</evidence>
<dbReference type="EMBL" id="JAUPEV010000001">
    <property type="protein sequence ID" value="MDO7252439.1"/>
    <property type="molecule type" value="Genomic_DNA"/>
</dbReference>
<evidence type="ECO:0000313" key="4">
    <source>
        <dbReference type="EMBL" id="MDP2538306.1"/>
    </source>
</evidence>
<keyword evidence="1" id="KW-0812">Transmembrane</keyword>
<keyword evidence="4" id="KW-0808">Transferase</keyword>
<feature type="transmembrane region" description="Helical" evidence="1">
    <location>
        <begin position="90"/>
        <end position="110"/>
    </location>
</feature>
<keyword evidence="4" id="KW-0328">Glycosyltransferase</keyword>
<dbReference type="InterPro" id="IPR038731">
    <property type="entry name" value="RgtA/B/C-like"/>
</dbReference>
<comment type="caution">
    <text evidence="4">The sequence shown here is derived from an EMBL/GenBank/DDBJ whole genome shotgun (WGS) entry which is preliminary data.</text>
</comment>
<proteinExistence type="predicted"/>
<evidence type="ECO:0000313" key="3">
    <source>
        <dbReference type="EMBL" id="MDO7252439.1"/>
    </source>
</evidence>
<dbReference type="Pfam" id="PF13231">
    <property type="entry name" value="PMT_2"/>
    <property type="match status" value="1"/>
</dbReference>
<keyword evidence="1" id="KW-0472">Membrane</keyword>
<protein>
    <submittedName>
        <fullName evidence="4">Glycosyltransferase family 39 protein</fullName>
        <ecNumber evidence="4">2.4.-.-</ecNumber>
    </submittedName>
</protein>